<accession>A0ABR3Y065</accession>
<dbReference type="EMBL" id="JAWRVE010000006">
    <property type="protein sequence ID" value="KAL1881325.1"/>
    <property type="molecule type" value="Genomic_DNA"/>
</dbReference>
<name>A0ABR3Y065_9PEZI</name>
<protein>
    <submittedName>
        <fullName evidence="2">Uncharacterized protein</fullName>
    </submittedName>
</protein>
<reference evidence="2 3" key="1">
    <citation type="journal article" date="2024" name="IMA Fungus">
        <title>IMA Genome - F19 : A genome assembly and annotation guide to empower mycologists, including annotated draft genome sequences of Ceratocystis pirilliformis, Diaporthe australafricana, Fusarium ophioides, Paecilomyces lecythidis, and Sporothrix stenoceras.</title>
        <authorList>
            <person name="Aylward J."/>
            <person name="Wilson A.M."/>
            <person name="Visagie C.M."/>
            <person name="Spraker J."/>
            <person name="Barnes I."/>
            <person name="Buitendag C."/>
            <person name="Ceriani C."/>
            <person name="Del Mar Angel L."/>
            <person name="du Plessis D."/>
            <person name="Fuchs T."/>
            <person name="Gasser K."/>
            <person name="Kramer D."/>
            <person name="Li W."/>
            <person name="Munsamy K."/>
            <person name="Piso A."/>
            <person name="Price J.L."/>
            <person name="Sonnekus B."/>
            <person name="Thomas C."/>
            <person name="van der Nest A."/>
            <person name="van Dijk A."/>
            <person name="van Heerden A."/>
            <person name="van Vuuren N."/>
            <person name="Yilmaz N."/>
            <person name="Duong T.A."/>
            <person name="van der Merwe N.A."/>
            <person name="Wingfield M.J."/>
            <person name="Wingfield B.D."/>
        </authorList>
    </citation>
    <scope>NUCLEOTIDE SEQUENCE [LARGE SCALE GENOMIC DNA]</scope>
    <source>
        <strain evidence="2 3">CMW 18300</strain>
    </source>
</reference>
<keyword evidence="3" id="KW-1185">Reference proteome</keyword>
<evidence type="ECO:0000256" key="1">
    <source>
        <dbReference type="SAM" id="MobiDB-lite"/>
    </source>
</evidence>
<proteinExistence type="predicted"/>
<evidence type="ECO:0000313" key="3">
    <source>
        <dbReference type="Proteomes" id="UP001583177"/>
    </source>
</evidence>
<sequence length="341" mass="38419">MDEEIWLSEDEEGPENELECSTDPSRFNMSLTYQEGQSGGEAFDQEEMPSFRGREHSLRLNCEILGYHVRNKEGEIQRKAISSFHGGFRKKPAYTVSCEAKAMIHGRMSPDSDKAATLLVYEFKFLSRRGTRIKSADILFEFRARSRAPGAIGPSVVEVRPKGQSKMGETIENQASKFGLSFNVGPSIPGVEAGVTASGERITTKDVKYHTIVTGDNPADMEWGGHYEARFTLEENKSQESGIPTQLTAVILLEREDEEDFEMVPRIGATPDFGTKLISLGSSRAPDDPVQFRTQEPMCNRLDRRTQIDPDNLEATDLDSLWICNMYNLYMDEVHKLERED</sequence>
<dbReference type="Proteomes" id="UP001583177">
    <property type="component" value="Unassembled WGS sequence"/>
</dbReference>
<feature type="region of interest" description="Disordered" evidence="1">
    <location>
        <begin position="1"/>
        <end position="24"/>
    </location>
</feature>
<gene>
    <name evidence="2" type="ORF">Daus18300_001178</name>
</gene>
<comment type="caution">
    <text evidence="2">The sequence shown here is derived from an EMBL/GenBank/DDBJ whole genome shotgun (WGS) entry which is preliminary data.</text>
</comment>
<feature type="compositionally biased region" description="Acidic residues" evidence="1">
    <location>
        <begin position="1"/>
        <end position="20"/>
    </location>
</feature>
<evidence type="ECO:0000313" key="2">
    <source>
        <dbReference type="EMBL" id="KAL1881325.1"/>
    </source>
</evidence>
<organism evidence="2 3">
    <name type="scientific">Diaporthe australafricana</name>
    <dbReference type="NCBI Taxonomy" id="127596"/>
    <lineage>
        <taxon>Eukaryota</taxon>
        <taxon>Fungi</taxon>
        <taxon>Dikarya</taxon>
        <taxon>Ascomycota</taxon>
        <taxon>Pezizomycotina</taxon>
        <taxon>Sordariomycetes</taxon>
        <taxon>Sordariomycetidae</taxon>
        <taxon>Diaporthales</taxon>
        <taxon>Diaporthaceae</taxon>
        <taxon>Diaporthe</taxon>
    </lineage>
</organism>